<name>X1FP59_9ZZZZ</name>
<dbReference type="InterPro" id="IPR000914">
    <property type="entry name" value="SBP_5_dom"/>
</dbReference>
<gene>
    <name evidence="5" type="ORF">S03H2_04819</name>
</gene>
<evidence type="ECO:0000256" key="1">
    <source>
        <dbReference type="ARBA" id="ARBA00005695"/>
    </source>
</evidence>
<evidence type="ECO:0000313" key="5">
    <source>
        <dbReference type="EMBL" id="GAH22538.1"/>
    </source>
</evidence>
<dbReference type="SUPFAM" id="SSF53850">
    <property type="entry name" value="Periplasmic binding protein-like II"/>
    <property type="match status" value="1"/>
</dbReference>
<comment type="caution">
    <text evidence="5">The sequence shown here is derived from an EMBL/GenBank/DDBJ whole genome shotgun (WGS) entry which is preliminary data.</text>
</comment>
<dbReference type="Gene3D" id="3.40.190.10">
    <property type="entry name" value="Periplasmic binding protein-like II"/>
    <property type="match status" value="1"/>
</dbReference>
<accession>X1FP59</accession>
<keyword evidence="3" id="KW-0732">Signal</keyword>
<dbReference type="InterPro" id="IPR039424">
    <property type="entry name" value="SBP_5"/>
</dbReference>
<dbReference type="GO" id="GO:1904680">
    <property type="term" value="F:peptide transmembrane transporter activity"/>
    <property type="evidence" value="ECO:0007669"/>
    <property type="project" value="TreeGrafter"/>
</dbReference>
<sequence length="427" mass="48366">WPSAYFSHPVLERFRKADLEGFGVRGTGEYTFMYDKQSPLKYFRGALAESWVVTADKIVFHIRPGVYWAADLRAHVMESREYTADDFVFNVNRLLDPEAIQGATLRRMDFIESVTPVDEYTVVIETKFFYSEWWWLLSGYEGAHIPPEVVEVGASDWGNTVGTGPFMVKEDTPGVSLSFVRNPNYWDTTTIDGVEYKLPFVDELVHPYIVDFSTVIAALRTGTLDVFWYVQLMDAEHLMVTTPELLSTPGTGGWTSIIALRTDRPPLDNVNVRRALMIGTDIEAVAMATHRAGPTYSWPIVEGIPGHVPLEELPPDVRELFVYDPVKARQMLADEGYPDGFTLELTDYAFIQHPREEIGGMVASLWERDFNIKTIFNPVEDVLYAATMVDLPGHYGKGHQDCLVPIHLLYNALSTEGIGIDNWAWYS</sequence>
<dbReference type="Gene3D" id="3.10.105.10">
    <property type="entry name" value="Dipeptide-binding Protein, Domain 3"/>
    <property type="match status" value="1"/>
</dbReference>
<proteinExistence type="inferred from homology"/>
<keyword evidence="2" id="KW-0813">Transport</keyword>
<dbReference type="GO" id="GO:0015833">
    <property type="term" value="P:peptide transport"/>
    <property type="evidence" value="ECO:0007669"/>
    <property type="project" value="TreeGrafter"/>
</dbReference>
<dbReference type="EMBL" id="BARU01001952">
    <property type="protein sequence ID" value="GAH22538.1"/>
    <property type="molecule type" value="Genomic_DNA"/>
</dbReference>
<protein>
    <recommendedName>
        <fullName evidence="4">Solute-binding protein family 5 domain-containing protein</fullName>
    </recommendedName>
</protein>
<evidence type="ECO:0000259" key="4">
    <source>
        <dbReference type="Pfam" id="PF00496"/>
    </source>
</evidence>
<organism evidence="5">
    <name type="scientific">marine sediment metagenome</name>
    <dbReference type="NCBI Taxonomy" id="412755"/>
    <lineage>
        <taxon>unclassified sequences</taxon>
        <taxon>metagenomes</taxon>
        <taxon>ecological metagenomes</taxon>
    </lineage>
</organism>
<feature type="non-terminal residue" evidence="5">
    <location>
        <position position="427"/>
    </location>
</feature>
<comment type="similarity">
    <text evidence="1">Belongs to the bacterial solute-binding protein 5 family.</text>
</comment>
<reference evidence="5" key="1">
    <citation type="journal article" date="2014" name="Front. Microbiol.">
        <title>High frequency of phylogenetically diverse reductive dehalogenase-homologous genes in deep subseafloor sedimentary metagenomes.</title>
        <authorList>
            <person name="Kawai M."/>
            <person name="Futagami T."/>
            <person name="Toyoda A."/>
            <person name="Takaki Y."/>
            <person name="Nishi S."/>
            <person name="Hori S."/>
            <person name="Arai W."/>
            <person name="Tsubouchi T."/>
            <person name="Morono Y."/>
            <person name="Uchiyama I."/>
            <person name="Ito T."/>
            <person name="Fujiyama A."/>
            <person name="Inagaki F."/>
            <person name="Takami H."/>
        </authorList>
    </citation>
    <scope>NUCLEOTIDE SEQUENCE</scope>
    <source>
        <strain evidence="5">Expedition CK06-06</strain>
    </source>
</reference>
<feature type="domain" description="Solute-binding protein family 5" evidence="4">
    <location>
        <begin position="44"/>
        <end position="381"/>
    </location>
</feature>
<feature type="non-terminal residue" evidence="5">
    <location>
        <position position="1"/>
    </location>
</feature>
<dbReference type="Pfam" id="PF00496">
    <property type="entry name" value="SBP_bac_5"/>
    <property type="match status" value="1"/>
</dbReference>
<evidence type="ECO:0000256" key="2">
    <source>
        <dbReference type="ARBA" id="ARBA00022448"/>
    </source>
</evidence>
<evidence type="ECO:0000256" key="3">
    <source>
        <dbReference type="ARBA" id="ARBA00022729"/>
    </source>
</evidence>
<dbReference type="PANTHER" id="PTHR30290:SF9">
    <property type="entry name" value="OLIGOPEPTIDE-BINDING PROTEIN APPA"/>
    <property type="match status" value="1"/>
</dbReference>
<dbReference type="CDD" id="cd00995">
    <property type="entry name" value="PBP2_NikA_DppA_OppA_like"/>
    <property type="match status" value="1"/>
</dbReference>
<dbReference type="PANTHER" id="PTHR30290">
    <property type="entry name" value="PERIPLASMIC BINDING COMPONENT OF ABC TRANSPORTER"/>
    <property type="match status" value="1"/>
</dbReference>
<dbReference type="AlphaFoldDB" id="X1FP59"/>